<dbReference type="Proteomes" id="UP001215180">
    <property type="component" value="Unassembled WGS sequence"/>
</dbReference>
<accession>A0AAW6NKG1</accession>
<dbReference type="AlphaFoldDB" id="A0AAW6NKG1"/>
<dbReference type="EMBL" id="JARJGR010000756">
    <property type="protein sequence ID" value="MDF3636742.1"/>
    <property type="molecule type" value="Genomic_DNA"/>
</dbReference>
<comment type="caution">
    <text evidence="1">The sequence shown here is derived from an EMBL/GenBank/DDBJ whole genome shotgun (WGS) entry which is preliminary data.</text>
</comment>
<protein>
    <submittedName>
        <fullName evidence="1">Uncharacterized protein</fullName>
    </submittedName>
</protein>
<feature type="non-terminal residue" evidence="1">
    <location>
        <position position="108"/>
    </location>
</feature>
<sequence length="108" mass="11913">MSQSPYDDEFRAIRYIQLRGQDIANAHETINSDIESLKAQLTGLISGTELDEAEHLALKEHHLREMTPSDTAMHSTGLKTIYSEANQRVCGDIGLATILSTDDLAVVD</sequence>
<evidence type="ECO:0000313" key="2">
    <source>
        <dbReference type="Proteomes" id="UP001215180"/>
    </source>
</evidence>
<name>A0AAW6NKG1_ENTCL</name>
<evidence type="ECO:0000313" key="1">
    <source>
        <dbReference type="EMBL" id="MDF3636742.1"/>
    </source>
</evidence>
<proteinExistence type="predicted"/>
<reference evidence="1" key="1">
    <citation type="submission" date="2023-03" db="EMBL/GenBank/DDBJ databases">
        <title>A Study on Prevalence and Characterization of Enterobacter cloacae strains in China.</title>
        <authorList>
            <person name="Zheng Z."/>
        </authorList>
    </citation>
    <scope>NUCLEOTIDE SEQUENCE</scope>
    <source>
        <strain evidence="1">EC77</strain>
    </source>
</reference>
<organism evidence="1 2">
    <name type="scientific">Enterobacter cloacae</name>
    <dbReference type="NCBI Taxonomy" id="550"/>
    <lineage>
        <taxon>Bacteria</taxon>
        <taxon>Pseudomonadati</taxon>
        <taxon>Pseudomonadota</taxon>
        <taxon>Gammaproteobacteria</taxon>
        <taxon>Enterobacterales</taxon>
        <taxon>Enterobacteriaceae</taxon>
        <taxon>Enterobacter</taxon>
        <taxon>Enterobacter cloacae complex</taxon>
    </lineage>
</organism>
<gene>
    <name evidence="1" type="ORF">P3S46_05910</name>
</gene>